<keyword evidence="3" id="KW-1185">Reference proteome</keyword>
<evidence type="ECO:0000313" key="2">
    <source>
        <dbReference type="EMBL" id="NJC33052.1"/>
    </source>
</evidence>
<accession>A0ABX0XJK7</accession>
<dbReference type="Pfam" id="PF01575">
    <property type="entry name" value="MaoC_dehydratas"/>
    <property type="match status" value="1"/>
</dbReference>
<dbReference type="InterPro" id="IPR002539">
    <property type="entry name" value="MaoC-like_dom"/>
</dbReference>
<name>A0ABX0XJK7_9SPHN</name>
<reference evidence="2 3" key="1">
    <citation type="submission" date="2020-03" db="EMBL/GenBank/DDBJ databases">
        <title>Genomic Encyclopedia of Type Strains, Phase IV (KMG-IV): sequencing the most valuable type-strain genomes for metagenomic binning, comparative biology and taxonomic classification.</title>
        <authorList>
            <person name="Goeker M."/>
        </authorList>
    </citation>
    <scope>NUCLEOTIDE SEQUENCE [LARGE SCALE GENOMIC DNA]</scope>
    <source>
        <strain evidence="2 3">DSM 27651</strain>
    </source>
</reference>
<dbReference type="InterPro" id="IPR029069">
    <property type="entry name" value="HotDog_dom_sf"/>
</dbReference>
<sequence>MPWFEDYQVGQVRRFGRYEVTAQGVVDFARRYDPQPFHLSEEGGRAHPYFGGLTASGWHVTAMAMAMLVAEMPEGGDPAALGASGIDELRWLKPVKPGDLLSLETEVIDARLSEGRPGLGRLQVRTTVLRQGDEPVCRFTALVMVRTRPS</sequence>
<dbReference type="Gene3D" id="3.10.129.10">
    <property type="entry name" value="Hotdog Thioesterase"/>
    <property type="match status" value="1"/>
</dbReference>
<dbReference type="SUPFAM" id="SSF54637">
    <property type="entry name" value="Thioesterase/thiol ester dehydrase-isomerase"/>
    <property type="match status" value="1"/>
</dbReference>
<feature type="domain" description="MaoC-like" evidence="1">
    <location>
        <begin position="9"/>
        <end position="113"/>
    </location>
</feature>
<gene>
    <name evidence="2" type="ORF">GGR88_000526</name>
</gene>
<comment type="caution">
    <text evidence="2">The sequence shown here is derived from an EMBL/GenBank/DDBJ whole genome shotgun (WGS) entry which is preliminary data.</text>
</comment>
<organism evidence="2 3">
    <name type="scientific">Sphingomonas jejuensis</name>
    <dbReference type="NCBI Taxonomy" id="904715"/>
    <lineage>
        <taxon>Bacteria</taxon>
        <taxon>Pseudomonadati</taxon>
        <taxon>Pseudomonadota</taxon>
        <taxon>Alphaproteobacteria</taxon>
        <taxon>Sphingomonadales</taxon>
        <taxon>Sphingomonadaceae</taxon>
        <taxon>Sphingomonas</taxon>
    </lineage>
</organism>
<evidence type="ECO:0000259" key="1">
    <source>
        <dbReference type="Pfam" id="PF01575"/>
    </source>
</evidence>
<proteinExistence type="predicted"/>
<dbReference type="RefSeq" id="WP_167952719.1">
    <property type="nucleotide sequence ID" value="NZ_JAATJE010000001.1"/>
</dbReference>
<dbReference type="Proteomes" id="UP000734218">
    <property type="component" value="Unassembled WGS sequence"/>
</dbReference>
<protein>
    <submittedName>
        <fullName evidence="2">Acyl dehydratase</fullName>
    </submittedName>
</protein>
<evidence type="ECO:0000313" key="3">
    <source>
        <dbReference type="Proteomes" id="UP000734218"/>
    </source>
</evidence>
<dbReference type="InterPro" id="IPR052342">
    <property type="entry name" value="MCH/BMMD"/>
</dbReference>
<dbReference type="EMBL" id="JAATJE010000001">
    <property type="protein sequence ID" value="NJC33052.1"/>
    <property type="molecule type" value="Genomic_DNA"/>
</dbReference>
<dbReference type="PANTHER" id="PTHR43664">
    <property type="entry name" value="MONOAMINE OXIDASE-RELATED"/>
    <property type="match status" value="1"/>
</dbReference>
<dbReference type="PANTHER" id="PTHR43664:SF1">
    <property type="entry name" value="BETA-METHYLMALYL-COA DEHYDRATASE"/>
    <property type="match status" value="1"/>
</dbReference>
<dbReference type="CDD" id="cd03454">
    <property type="entry name" value="YdeM"/>
    <property type="match status" value="1"/>
</dbReference>